<evidence type="ECO:0000259" key="9">
    <source>
        <dbReference type="PROSITE" id="PS50850"/>
    </source>
</evidence>
<feature type="transmembrane region" description="Helical" evidence="8">
    <location>
        <begin position="114"/>
        <end position="131"/>
    </location>
</feature>
<proteinExistence type="inferred from homology"/>
<dbReference type="Pfam" id="PF07690">
    <property type="entry name" value="MFS_1"/>
    <property type="match status" value="1"/>
</dbReference>
<dbReference type="PROSITE" id="PS50850">
    <property type="entry name" value="MFS"/>
    <property type="match status" value="1"/>
</dbReference>
<dbReference type="PANTHER" id="PTHR42718:SF9">
    <property type="entry name" value="MAJOR FACILITATOR SUPERFAMILY MULTIDRUG TRANSPORTER MFSC"/>
    <property type="match status" value="1"/>
</dbReference>
<feature type="transmembrane region" description="Helical" evidence="8">
    <location>
        <begin position="89"/>
        <end position="108"/>
    </location>
</feature>
<feature type="transmembrane region" description="Helical" evidence="8">
    <location>
        <begin position="375"/>
        <end position="401"/>
    </location>
</feature>
<comment type="similarity">
    <text evidence="2">Belongs to the major facilitator superfamily. EmrB family.</text>
</comment>
<evidence type="ECO:0000313" key="10">
    <source>
        <dbReference type="EMBL" id="GAA4821240.1"/>
    </source>
</evidence>
<feature type="domain" description="Major facilitator superfamily (MFS) profile" evidence="9">
    <location>
        <begin position="23"/>
        <end position="472"/>
    </location>
</feature>
<dbReference type="NCBIfam" id="TIGR00711">
    <property type="entry name" value="efflux_EmrB"/>
    <property type="match status" value="1"/>
</dbReference>
<sequence>MATRTVPAPPASDERLSPSTRKTLSVLVFGGAAAILDSTVVTIALDRLTSALGASTGTIQWVVTAYLLALAVAVPLTGWAQARLGGKRAWITALLVFVVASAACAASWNVGSLIAFRAFQGFGAGLIMPLMQTLAMQSVGNAGGRIMGKAVATVTVPLAVGPILGPVLGGIILSGLSWRWIFLINVPVVAVGVVLAWRMLAPDRPVRAHPADKLDLLGLCLLGPGLAGLLLGLSHLASGAQFVRIDTSLPLFGSLALLAAFAWWSIRRRGGALVDVTLLARRSLSIASIVLFAAGAVLYAGMVLLPLYWQQLRGATVLETAFLLIPMGVGALFARVIAARLAARIGPRWVTVGAFLVTAAGTVPFAFAGAHTGQWWLGVVLFVRGLGVGAVVMAPIMAAYADVPHEQMPHATMLTRITQQVGASFGAALIAVLLQSRSDLGAEAAFHYVFWWTTALTVLALIPALAFRRATLAPAGEPDRADGR</sequence>
<evidence type="ECO:0000256" key="3">
    <source>
        <dbReference type="ARBA" id="ARBA00022448"/>
    </source>
</evidence>
<dbReference type="InterPro" id="IPR036259">
    <property type="entry name" value="MFS_trans_sf"/>
</dbReference>
<feature type="transmembrane region" description="Helical" evidence="8">
    <location>
        <begin position="151"/>
        <end position="172"/>
    </location>
</feature>
<evidence type="ECO:0000256" key="2">
    <source>
        <dbReference type="ARBA" id="ARBA00008537"/>
    </source>
</evidence>
<keyword evidence="7 8" id="KW-0472">Membrane</keyword>
<feature type="transmembrane region" description="Helical" evidence="8">
    <location>
        <begin position="321"/>
        <end position="342"/>
    </location>
</feature>
<reference evidence="11" key="1">
    <citation type="journal article" date="2019" name="Int. J. Syst. Evol. Microbiol.">
        <title>The Global Catalogue of Microorganisms (GCM) 10K type strain sequencing project: providing services to taxonomists for standard genome sequencing and annotation.</title>
        <authorList>
            <consortium name="The Broad Institute Genomics Platform"/>
            <consortium name="The Broad Institute Genome Sequencing Center for Infectious Disease"/>
            <person name="Wu L."/>
            <person name="Ma J."/>
        </authorList>
    </citation>
    <scope>NUCLEOTIDE SEQUENCE [LARGE SCALE GENOMIC DNA]</scope>
    <source>
        <strain evidence="11">JCM 18542</strain>
    </source>
</reference>
<dbReference type="InterPro" id="IPR020846">
    <property type="entry name" value="MFS_dom"/>
</dbReference>
<dbReference type="Gene3D" id="1.20.1250.20">
    <property type="entry name" value="MFS general substrate transporter like domains"/>
    <property type="match status" value="2"/>
</dbReference>
<gene>
    <name evidence="10" type="ORF">GCM10023353_31800</name>
</gene>
<feature type="transmembrane region" description="Helical" evidence="8">
    <location>
        <begin position="249"/>
        <end position="266"/>
    </location>
</feature>
<feature type="transmembrane region" description="Helical" evidence="8">
    <location>
        <begin position="349"/>
        <end position="369"/>
    </location>
</feature>
<comment type="caution">
    <text evidence="10">The sequence shown here is derived from an EMBL/GenBank/DDBJ whole genome shotgun (WGS) entry which is preliminary data.</text>
</comment>
<protein>
    <submittedName>
        <fullName evidence="10">MDR family MFS transporter</fullName>
    </submittedName>
</protein>
<evidence type="ECO:0000313" key="11">
    <source>
        <dbReference type="Proteomes" id="UP001500839"/>
    </source>
</evidence>
<accession>A0ABP9D0J7</accession>
<keyword evidence="6 8" id="KW-1133">Transmembrane helix</keyword>
<feature type="transmembrane region" description="Helical" evidence="8">
    <location>
        <begin position="24"/>
        <end position="45"/>
    </location>
</feature>
<feature type="transmembrane region" description="Helical" evidence="8">
    <location>
        <begin position="446"/>
        <end position="467"/>
    </location>
</feature>
<evidence type="ECO:0000256" key="5">
    <source>
        <dbReference type="ARBA" id="ARBA00022692"/>
    </source>
</evidence>
<keyword evidence="4" id="KW-1003">Cell membrane</keyword>
<feature type="transmembrane region" description="Helical" evidence="8">
    <location>
        <begin position="178"/>
        <end position="196"/>
    </location>
</feature>
<evidence type="ECO:0000256" key="7">
    <source>
        <dbReference type="ARBA" id="ARBA00023136"/>
    </source>
</evidence>
<comment type="subcellular location">
    <subcellularLocation>
        <location evidence="1">Cell membrane</location>
        <topology evidence="1">Multi-pass membrane protein</topology>
    </subcellularLocation>
</comment>
<dbReference type="PANTHER" id="PTHR42718">
    <property type="entry name" value="MAJOR FACILITATOR SUPERFAMILY MULTIDRUG TRANSPORTER MFSC"/>
    <property type="match status" value="1"/>
</dbReference>
<dbReference type="RefSeq" id="WP_200173292.1">
    <property type="nucleotide sequence ID" value="NZ_BAABKQ010000001.1"/>
</dbReference>
<feature type="transmembrane region" description="Helical" evidence="8">
    <location>
        <begin position="216"/>
        <end position="237"/>
    </location>
</feature>
<evidence type="ECO:0000256" key="6">
    <source>
        <dbReference type="ARBA" id="ARBA00022989"/>
    </source>
</evidence>
<evidence type="ECO:0000256" key="8">
    <source>
        <dbReference type="SAM" id="Phobius"/>
    </source>
</evidence>
<keyword evidence="11" id="KW-1185">Reference proteome</keyword>
<dbReference type="InterPro" id="IPR004638">
    <property type="entry name" value="EmrB-like"/>
</dbReference>
<keyword evidence="3" id="KW-0813">Transport</keyword>
<evidence type="ECO:0000256" key="1">
    <source>
        <dbReference type="ARBA" id="ARBA00004651"/>
    </source>
</evidence>
<feature type="transmembrane region" description="Helical" evidence="8">
    <location>
        <begin position="413"/>
        <end position="434"/>
    </location>
</feature>
<dbReference type="Proteomes" id="UP001500839">
    <property type="component" value="Unassembled WGS sequence"/>
</dbReference>
<dbReference type="EMBL" id="BAABKQ010000001">
    <property type="protein sequence ID" value="GAA4821240.1"/>
    <property type="molecule type" value="Genomic_DNA"/>
</dbReference>
<dbReference type="SUPFAM" id="SSF103473">
    <property type="entry name" value="MFS general substrate transporter"/>
    <property type="match status" value="1"/>
</dbReference>
<organism evidence="10 11">
    <name type="scientific">Tomitella cavernea</name>
    <dbReference type="NCBI Taxonomy" id="1387982"/>
    <lineage>
        <taxon>Bacteria</taxon>
        <taxon>Bacillati</taxon>
        <taxon>Actinomycetota</taxon>
        <taxon>Actinomycetes</taxon>
        <taxon>Mycobacteriales</taxon>
        <taxon>Tomitella</taxon>
    </lineage>
</organism>
<name>A0ABP9D0J7_9ACTN</name>
<evidence type="ECO:0000256" key="4">
    <source>
        <dbReference type="ARBA" id="ARBA00022475"/>
    </source>
</evidence>
<keyword evidence="5 8" id="KW-0812">Transmembrane</keyword>
<dbReference type="InterPro" id="IPR011701">
    <property type="entry name" value="MFS"/>
</dbReference>
<feature type="transmembrane region" description="Helical" evidence="8">
    <location>
        <begin position="286"/>
        <end position="309"/>
    </location>
</feature>
<feature type="transmembrane region" description="Helical" evidence="8">
    <location>
        <begin position="57"/>
        <end position="77"/>
    </location>
</feature>